<gene>
    <name evidence="2" type="ORF">FGU71_02795</name>
</gene>
<feature type="transmembrane region" description="Helical" evidence="1">
    <location>
        <begin position="38"/>
        <end position="60"/>
    </location>
</feature>
<feature type="transmembrane region" description="Helical" evidence="1">
    <location>
        <begin position="7"/>
        <end position="26"/>
    </location>
</feature>
<evidence type="ECO:0000256" key="1">
    <source>
        <dbReference type="SAM" id="Phobius"/>
    </source>
</evidence>
<dbReference type="RefSeq" id="WP_142787156.1">
    <property type="nucleotide sequence ID" value="NZ_VHJK01000001.1"/>
</dbReference>
<feature type="transmembrane region" description="Helical" evidence="1">
    <location>
        <begin position="72"/>
        <end position="94"/>
    </location>
</feature>
<dbReference type="Proteomes" id="UP000316343">
    <property type="component" value="Unassembled WGS sequence"/>
</dbReference>
<comment type="caution">
    <text evidence="2">The sequence shown here is derived from an EMBL/GenBank/DDBJ whole genome shotgun (WGS) entry which is preliminary data.</text>
</comment>
<keyword evidence="3" id="KW-1185">Reference proteome</keyword>
<sequence>MTFQGKFWLWAAIAFGAAAIAGVVIGKTVPASGGVENPALVLPMLLMVVALVSAATWVWWQKTDDIQQQGQLISWWWGGTFGALAMLVVLVVMTGRHSEISLGATYLFLAEFAGFAVVWCVWKLRGRGPAE</sequence>
<feature type="transmembrane region" description="Helical" evidence="1">
    <location>
        <begin position="100"/>
        <end position="122"/>
    </location>
</feature>
<keyword evidence="1" id="KW-1133">Transmembrane helix</keyword>
<organism evidence="2 3">
    <name type="scientific">Erythrobacter insulae</name>
    <dbReference type="NCBI Taxonomy" id="2584124"/>
    <lineage>
        <taxon>Bacteria</taxon>
        <taxon>Pseudomonadati</taxon>
        <taxon>Pseudomonadota</taxon>
        <taxon>Alphaproteobacteria</taxon>
        <taxon>Sphingomonadales</taxon>
        <taxon>Erythrobacteraceae</taxon>
        <taxon>Erythrobacter/Porphyrobacter group</taxon>
        <taxon>Erythrobacter</taxon>
    </lineage>
</organism>
<evidence type="ECO:0000313" key="3">
    <source>
        <dbReference type="Proteomes" id="UP000316343"/>
    </source>
</evidence>
<dbReference type="AlphaFoldDB" id="A0A547PA25"/>
<proteinExistence type="predicted"/>
<protein>
    <submittedName>
        <fullName evidence="2">Uncharacterized protein</fullName>
    </submittedName>
</protein>
<accession>A0A547PA25</accession>
<keyword evidence="1" id="KW-0812">Transmembrane</keyword>
<name>A0A547PA25_9SPHN</name>
<evidence type="ECO:0000313" key="2">
    <source>
        <dbReference type="EMBL" id="TRD10894.1"/>
    </source>
</evidence>
<dbReference type="EMBL" id="VHJK01000001">
    <property type="protein sequence ID" value="TRD10894.1"/>
    <property type="molecule type" value="Genomic_DNA"/>
</dbReference>
<keyword evidence="1" id="KW-0472">Membrane</keyword>
<reference evidence="2 3" key="1">
    <citation type="submission" date="2019-06" db="EMBL/GenBank/DDBJ databases">
        <title>Erythrobacter insulae sp. nov., isolated from a tidal flat.</title>
        <authorList>
            <person name="Yoon J.-H."/>
        </authorList>
    </citation>
    <scope>NUCLEOTIDE SEQUENCE [LARGE SCALE GENOMIC DNA]</scope>
    <source>
        <strain evidence="2 3">JBTF-M21</strain>
    </source>
</reference>
<dbReference type="OrthoDB" id="7391413at2"/>